<dbReference type="EMBL" id="JAQHRD010000008">
    <property type="protein sequence ID" value="KAJ6438194.1"/>
    <property type="molecule type" value="Genomic_DNA"/>
</dbReference>
<sequence>MGFALVPDVGSTVLSAPAALVYLLLRWWYGHGDSAAVTGAKTPAEHLREARVRAGCDPDTGSPQSC</sequence>
<comment type="caution">
    <text evidence="1">The sequence shown here is derived from an EMBL/GenBank/DDBJ whole genome shotgun (WGS) entry which is preliminary data.</text>
</comment>
<organism evidence="1 2">
    <name type="scientific">Purpureocillium lavendulum</name>
    <dbReference type="NCBI Taxonomy" id="1247861"/>
    <lineage>
        <taxon>Eukaryota</taxon>
        <taxon>Fungi</taxon>
        <taxon>Dikarya</taxon>
        <taxon>Ascomycota</taxon>
        <taxon>Pezizomycotina</taxon>
        <taxon>Sordariomycetes</taxon>
        <taxon>Hypocreomycetidae</taxon>
        <taxon>Hypocreales</taxon>
        <taxon>Ophiocordycipitaceae</taxon>
        <taxon>Purpureocillium</taxon>
    </lineage>
</organism>
<protein>
    <submittedName>
        <fullName evidence="1">Uncharacterized protein</fullName>
    </submittedName>
</protein>
<accession>A0AB34FGN2</accession>
<evidence type="ECO:0000313" key="2">
    <source>
        <dbReference type="Proteomes" id="UP001163105"/>
    </source>
</evidence>
<gene>
    <name evidence="1" type="ORF">O9K51_08785</name>
</gene>
<name>A0AB34FGN2_9HYPO</name>
<dbReference type="AlphaFoldDB" id="A0AB34FGN2"/>
<reference evidence="1" key="1">
    <citation type="submission" date="2023-01" db="EMBL/GenBank/DDBJ databases">
        <title>The growth and conidiation of Purpureocillium lavendulum are regulated by nitrogen source and histone H3K14 acetylation.</title>
        <authorList>
            <person name="Tang P."/>
            <person name="Han J."/>
            <person name="Zhang C."/>
            <person name="Tang P."/>
            <person name="Qi F."/>
            <person name="Zhang K."/>
            <person name="Liang L."/>
        </authorList>
    </citation>
    <scope>NUCLEOTIDE SEQUENCE</scope>
    <source>
        <strain evidence="1">YMF1.00683</strain>
    </source>
</reference>
<evidence type="ECO:0000313" key="1">
    <source>
        <dbReference type="EMBL" id="KAJ6438194.1"/>
    </source>
</evidence>
<dbReference type="Proteomes" id="UP001163105">
    <property type="component" value="Unassembled WGS sequence"/>
</dbReference>
<proteinExistence type="predicted"/>
<keyword evidence="2" id="KW-1185">Reference proteome</keyword>